<accession>A0A2R4MEE1</accession>
<name>A0A2R4MEE1_9HYPH</name>
<feature type="compositionally biased region" description="Basic and acidic residues" evidence="1">
    <location>
        <begin position="64"/>
        <end position="81"/>
    </location>
</feature>
<dbReference type="EMBL" id="CP021330">
    <property type="protein sequence ID" value="AVX04284.1"/>
    <property type="molecule type" value="Genomic_DNA"/>
</dbReference>
<proteinExistence type="predicted"/>
<dbReference type="RefSeq" id="WP_117395620.1">
    <property type="nucleotide sequence ID" value="NZ_CP021330.1"/>
</dbReference>
<organism evidence="2 3">
    <name type="scientific">Maritalea myrionectae</name>
    <dbReference type="NCBI Taxonomy" id="454601"/>
    <lineage>
        <taxon>Bacteria</taxon>
        <taxon>Pseudomonadati</taxon>
        <taxon>Pseudomonadota</taxon>
        <taxon>Alphaproteobacteria</taxon>
        <taxon>Hyphomicrobiales</taxon>
        <taxon>Devosiaceae</taxon>
        <taxon>Maritalea</taxon>
    </lineage>
</organism>
<protein>
    <submittedName>
        <fullName evidence="2">Uncharacterized protein</fullName>
    </submittedName>
</protein>
<keyword evidence="3" id="KW-1185">Reference proteome</keyword>
<evidence type="ECO:0000256" key="1">
    <source>
        <dbReference type="SAM" id="MobiDB-lite"/>
    </source>
</evidence>
<feature type="region of interest" description="Disordered" evidence="1">
    <location>
        <begin position="50"/>
        <end position="81"/>
    </location>
</feature>
<gene>
    <name evidence="2" type="ORF">MXMO3_01759</name>
</gene>
<reference evidence="2 3" key="1">
    <citation type="submission" date="2017-05" db="EMBL/GenBank/DDBJ databases">
        <title>Genome Analysis of Maritalea myrionectae HL2708#5.</title>
        <authorList>
            <consortium name="Cotde Inc.-PKNU"/>
            <person name="Jang D."/>
            <person name="Oh H.-M."/>
        </authorList>
    </citation>
    <scope>NUCLEOTIDE SEQUENCE [LARGE SCALE GENOMIC DNA]</scope>
    <source>
        <strain evidence="2 3">HL2708#5</strain>
    </source>
</reference>
<evidence type="ECO:0000313" key="2">
    <source>
        <dbReference type="EMBL" id="AVX04284.1"/>
    </source>
</evidence>
<dbReference type="KEGG" id="mmyr:MXMO3_01759"/>
<dbReference type="Proteomes" id="UP000258927">
    <property type="component" value="Chromosome"/>
</dbReference>
<dbReference type="AlphaFoldDB" id="A0A2R4MEE1"/>
<sequence length="81" mass="9227">MNIITYKSENAPASIQWCAKWLSGKNLLPIAFSAPTEQEAIGKAERWWAEGEEKRAKAAQKRKERAEARAKREAKKKEPQS</sequence>
<evidence type="ECO:0000313" key="3">
    <source>
        <dbReference type="Proteomes" id="UP000258927"/>
    </source>
</evidence>